<evidence type="ECO:0000313" key="3">
    <source>
        <dbReference type="Proteomes" id="UP001499915"/>
    </source>
</evidence>
<dbReference type="PROSITE" id="PS51318">
    <property type="entry name" value="TAT"/>
    <property type="match status" value="1"/>
</dbReference>
<dbReference type="RefSeq" id="WP_343805250.1">
    <property type="nucleotide sequence ID" value="NZ_BAAAET010000002.1"/>
</dbReference>
<name>A0ABN1I6H9_9GAMM</name>
<reference evidence="2 3" key="1">
    <citation type="journal article" date="2019" name="Int. J. Syst. Evol. Microbiol.">
        <title>The Global Catalogue of Microorganisms (GCM) 10K type strain sequencing project: providing services to taxonomists for standard genome sequencing and annotation.</title>
        <authorList>
            <consortium name="The Broad Institute Genomics Platform"/>
            <consortium name="The Broad Institute Genome Sequencing Center for Infectious Disease"/>
            <person name="Wu L."/>
            <person name="Ma J."/>
        </authorList>
    </citation>
    <scope>NUCLEOTIDE SEQUENCE [LARGE SCALE GENOMIC DNA]</scope>
    <source>
        <strain evidence="2 3">JCM 15134</strain>
    </source>
</reference>
<dbReference type="EMBL" id="BAAAET010000002">
    <property type="protein sequence ID" value="GAA0692130.1"/>
    <property type="molecule type" value="Genomic_DNA"/>
</dbReference>
<feature type="signal peptide" evidence="1">
    <location>
        <begin position="1"/>
        <end position="30"/>
    </location>
</feature>
<organism evidence="2 3">
    <name type="scientific">Marinobacterium maritimum</name>
    <dbReference type="NCBI Taxonomy" id="500162"/>
    <lineage>
        <taxon>Bacteria</taxon>
        <taxon>Pseudomonadati</taxon>
        <taxon>Pseudomonadota</taxon>
        <taxon>Gammaproteobacteria</taxon>
        <taxon>Oceanospirillales</taxon>
        <taxon>Oceanospirillaceae</taxon>
        <taxon>Marinobacterium</taxon>
    </lineage>
</organism>
<proteinExistence type="predicted"/>
<keyword evidence="3" id="KW-1185">Reference proteome</keyword>
<evidence type="ECO:0000256" key="1">
    <source>
        <dbReference type="SAM" id="SignalP"/>
    </source>
</evidence>
<comment type="caution">
    <text evidence="2">The sequence shown here is derived from an EMBL/GenBank/DDBJ whole genome shotgun (WGS) entry which is preliminary data.</text>
</comment>
<gene>
    <name evidence="2" type="ORF">GCM10009104_18980</name>
</gene>
<keyword evidence="1" id="KW-0732">Signal</keyword>
<protein>
    <submittedName>
        <fullName evidence="2">Uncharacterized protein</fullName>
    </submittedName>
</protein>
<feature type="chain" id="PRO_5047001929" evidence="1">
    <location>
        <begin position="31"/>
        <end position="224"/>
    </location>
</feature>
<dbReference type="InterPro" id="IPR006311">
    <property type="entry name" value="TAT_signal"/>
</dbReference>
<dbReference type="Proteomes" id="UP001499915">
    <property type="component" value="Unassembled WGS sequence"/>
</dbReference>
<accession>A0ABN1I6H9</accession>
<evidence type="ECO:0000313" key="2">
    <source>
        <dbReference type="EMBL" id="GAA0692130.1"/>
    </source>
</evidence>
<sequence>MNPKRRSFLKGALASSAGGLVLGSSGLAQAAMGLNAGGLPTLVLASDAAVEASFAAGVKAALPSSTEMTLLRTDRISPFTAVSEALQNKRPMRLVGLVDDASGELITAMARRAGARMTWLGQHAADARQTRHQVLSGQTAMGSALALGEQLQQDAAGFRFKAEQPFAKKGALELSAARAGAASGHWAAHLGHALVLPNAPVDAAYLPAQSKRLEGRFVSFVIEV</sequence>